<dbReference type="GO" id="GO:0004519">
    <property type="term" value="F:endonuclease activity"/>
    <property type="evidence" value="ECO:0007669"/>
    <property type="project" value="UniProtKB-KW"/>
</dbReference>
<keyword evidence="1" id="KW-0378">Hydrolase</keyword>
<accession>A0A147BD23</accession>
<proteinExistence type="predicted"/>
<keyword evidence="1" id="KW-0540">Nuclease</keyword>
<reference evidence="1" key="1">
    <citation type="journal article" date="2018" name="PLoS Negl. Trop. Dis.">
        <title>Sialome diversity of ticks revealed by RNAseq of single tick salivary glands.</title>
        <authorList>
            <person name="Perner J."/>
            <person name="Kropackova S."/>
            <person name="Kopacek P."/>
            <person name="Ribeiro J.M."/>
        </authorList>
    </citation>
    <scope>NUCLEOTIDE SEQUENCE</scope>
    <source>
        <strain evidence="1">Siblings of single egg batch collected in Ceske Budejovice</strain>
        <tissue evidence="1">Salivary glands</tissue>
    </source>
</reference>
<protein>
    <submittedName>
        <fullName evidence="1">Putative endonuclease/reverse transcript</fullName>
    </submittedName>
</protein>
<keyword evidence="1" id="KW-0255">Endonuclease</keyword>
<name>A0A147BD23_IXORI</name>
<feature type="non-terminal residue" evidence="1">
    <location>
        <position position="1"/>
    </location>
</feature>
<sequence length="157" mass="17536">LLGITLDHRLQFTAHINEALPSARRMLSLITQISRGAGVDTLKNLFTALVLPQLEYCSTIWDPSQVSLIASLESVQCRAAYGVLCRGPPLLGVERLRHLRHFAPHAFVCAILRHVAETAPQPIPRAIMLQIAKRAPKFFYFVLVSVFIDLIGNNERI</sequence>
<organism evidence="1">
    <name type="scientific">Ixodes ricinus</name>
    <name type="common">Common tick</name>
    <name type="synonym">Acarus ricinus</name>
    <dbReference type="NCBI Taxonomy" id="34613"/>
    <lineage>
        <taxon>Eukaryota</taxon>
        <taxon>Metazoa</taxon>
        <taxon>Ecdysozoa</taxon>
        <taxon>Arthropoda</taxon>
        <taxon>Chelicerata</taxon>
        <taxon>Arachnida</taxon>
        <taxon>Acari</taxon>
        <taxon>Parasitiformes</taxon>
        <taxon>Ixodida</taxon>
        <taxon>Ixodoidea</taxon>
        <taxon>Ixodidae</taxon>
        <taxon>Ixodinae</taxon>
        <taxon>Ixodes</taxon>
    </lineage>
</organism>
<dbReference type="EMBL" id="GEGO01006724">
    <property type="protein sequence ID" value="JAR88680.1"/>
    <property type="molecule type" value="Transcribed_RNA"/>
</dbReference>
<evidence type="ECO:0000313" key="1">
    <source>
        <dbReference type="EMBL" id="JAR88680.1"/>
    </source>
</evidence>
<dbReference type="AlphaFoldDB" id="A0A147BD23"/>